<comment type="subcellular location">
    <subcellularLocation>
        <location evidence="1">Cell inner membrane</location>
        <topology evidence="1">Multi-pass membrane protein</topology>
    </subcellularLocation>
</comment>
<feature type="transmembrane region" description="Helical" evidence="9">
    <location>
        <begin position="20"/>
        <end position="44"/>
    </location>
</feature>
<proteinExistence type="inferred from homology"/>
<dbReference type="InterPro" id="IPR055348">
    <property type="entry name" value="DctQ"/>
</dbReference>
<keyword evidence="5 9" id="KW-0812">Transmembrane</keyword>
<dbReference type="GO" id="GO:0005886">
    <property type="term" value="C:plasma membrane"/>
    <property type="evidence" value="ECO:0007669"/>
    <property type="project" value="UniProtKB-SubCell"/>
</dbReference>
<dbReference type="AlphaFoldDB" id="D5EFX6"/>
<dbReference type="InterPro" id="IPR007387">
    <property type="entry name" value="TRAP_DctQ"/>
</dbReference>
<evidence type="ECO:0000259" key="10">
    <source>
        <dbReference type="Pfam" id="PF04290"/>
    </source>
</evidence>
<evidence type="ECO:0000256" key="4">
    <source>
        <dbReference type="ARBA" id="ARBA00022519"/>
    </source>
</evidence>
<keyword evidence="3" id="KW-1003">Cell membrane</keyword>
<evidence type="ECO:0000313" key="12">
    <source>
        <dbReference type="Proteomes" id="UP000002366"/>
    </source>
</evidence>
<evidence type="ECO:0000313" key="11">
    <source>
        <dbReference type="EMBL" id="ADE57458.1"/>
    </source>
</evidence>
<dbReference type="GO" id="GO:0015740">
    <property type="term" value="P:C4-dicarboxylate transport"/>
    <property type="evidence" value="ECO:0007669"/>
    <property type="project" value="TreeGrafter"/>
</dbReference>
<keyword evidence="7 9" id="KW-0472">Membrane</keyword>
<keyword evidence="12" id="KW-1185">Reference proteome</keyword>
<accession>D5EFX6</accession>
<evidence type="ECO:0000256" key="9">
    <source>
        <dbReference type="SAM" id="Phobius"/>
    </source>
</evidence>
<dbReference type="GO" id="GO:0022857">
    <property type="term" value="F:transmembrane transporter activity"/>
    <property type="evidence" value="ECO:0007669"/>
    <property type="project" value="TreeGrafter"/>
</dbReference>
<evidence type="ECO:0000256" key="1">
    <source>
        <dbReference type="ARBA" id="ARBA00004429"/>
    </source>
</evidence>
<dbReference type="EMBL" id="CP001997">
    <property type="protein sequence ID" value="ADE57458.1"/>
    <property type="molecule type" value="Genomic_DNA"/>
</dbReference>
<dbReference type="OrthoDB" id="7843639at2"/>
<feature type="transmembrane region" description="Helical" evidence="9">
    <location>
        <begin position="56"/>
        <end position="74"/>
    </location>
</feature>
<dbReference type="eggNOG" id="COG3090">
    <property type="taxonomic scope" value="Bacteria"/>
</dbReference>
<reference evidence="11 12" key="1">
    <citation type="journal article" date="2010" name="Stand. Genomic Sci.">
        <title>Complete genome sequence of Aminobacterium colombiense type strain (ALA-1).</title>
        <authorList>
            <person name="Chertkov O."/>
            <person name="Sikorski J."/>
            <person name="Brambilla E."/>
            <person name="Lapidus A."/>
            <person name="Copeland A."/>
            <person name="Glavina Del Rio T."/>
            <person name="Nolan M."/>
            <person name="Lucas S."/>
            <person name="Tice H."/>
            <person name="Cheng J.F."/>
            <person name="Han C."/>
            <person name="Detter J.C."/>
            <person name="Bruce D."/>
            <person name="Tapia R."/>
            <person name="Goodwin L."/>
            <person name="Pitluck S."/>
            <person name="Liolios K."/>
            <person name="Ivanova N."/>
            <person name="Mavromatis K."/>
            <person name="Ovchinnikova G."/>
            <person name="Pati A."/>
            <person name="Chen A."/>
            <person name="Palaniappan K."/>
            <person name="Land M."/>
            <person name="Hauser L."/>
            <person name="Chang Y.J."/>
            <person name="Jeffries C.D."/>
            <person name="Spring S."/>
            <person name="Rohde M."/>
            <person name="Goker M."/>
            <person name="Bristow J."/>
            <person name="Eisen J.A."/>
            <person name="Markowitz V."/>
            <person name="Hugenholtz P."/>
            <person name="Kyrpides N.C."/>
            <person name="Klenk H.P."/>
        </authorList>
    </citation>
    <scope>NUCLEOTIDE SEQUENCE [LARGE SCALE GENOMIC DNA]</scope>
    <source>
        <strain evidence="12">DSM 12261 / ALA-1</strain>
    </source>
</reference>
<dbReference type="STRING" id="572547.Amico_1341"/>
<comment type="similarity">
    <text evidence="8">Belongs to the TRAP transporter small permease family.</text>
</comment>
<evidence type="ECO:0000256" key="5">
    <source>
        <dbReference type="ARBA" id="ARBA00022692"/>
    </source>
</evidence>
<name>D5EFX6_AMICL</name>
<dbReference type="PANTHER" id="PTHR35011:SF2">
    <property type="entry name" value="2,3-DIKETO-L-GULONATE TRAP TRANSPORTER SMALL PERMEASE PROTEIN YIAM"/>
    <property type="match status" value="1"/>
</dbReference>
<feature type="transmembrane region" description="Helical" evidence="9">
    <location>
        <begin position="136"/>
        <end position="154"/>
    </location>
</feature>
<keyword evidence="2" id="KW-0813">Transport</keyword>
<gene>
    <name evidence="11" type="ordered locus">Amico_1341</name>
</gene>
<dbReference type="HOGENOM" id="CLU_086356_9_4_0"/>
<evidence type="ECO:0000256" key="7">
    <source>
        <dbReference type="ARBA" id="ARBA00023136"/>
    </source>
</evidence>
<dbReference type="KEGG" id="aco:Amico_1341"/>
<keyword evidence="6 9" id="KW-1133">Transmembrane helix</keyword>
<evidence type="ECO:0000256" key="2">
    <source>
        <dbReference type="ARBA" id="ARBA00022448"/>
    </source>
</evidence>
<sequence length="174" mass="19472">MTDFTQKPGVSVWITRLERLSAWGAVAFLTLTIADILFGIFQRYFTGSSMIWTEEVARFALLWLVMLGACGAFLHGDHMTIDFVIKKLPLALQKLASQLLFVITAGILCLMIYLSYQNAMGMSHMKTMALNIPKTYPLLSIPVGFFLLLIAVVFKHLSYASSHMCEDAEKEVSP</sequence>
<feature type="domain" description="Tripartite ATP-independent periplasmic transporters DctQ component" evidence="10">
    <location>
        <begin position="36"/>
        <end position="153"/>
    </location>
</feature>
<protein>
    <submittedName>
        <fullName evidence="11">Tripartite ATP-independent periplasmic transporter DctQ component</fullName>
    </submittedName>
</protein>
<organism evidence="11 12">
    <name type="scientific">Aminobacterium colombiense (strain DSM 12261 / ALA-1)</name>
    <dbReference type="NCBI Taxonomy" id="572547"/>
    <lineage>
        <taxon>Bacteria</taxon>
        <taxon>Thermotogati</taxon>
        <taxon>Synergistota</taxon>
        <taxon>Synergistia</taxon>
        <taxon>Synergistales</taxon>
        <taxon>Aminobacteriaceae</taxon>
        <taxon>Aminobacterium</taxon>
    </lineage>
</organism>
<keyword evidence="4" id="KW-0997">Cell inner membrane</keyword>
<evidence type="ECO:0000256" key="3">
    <source>
        <dbReference type="ARBA" id="ARBA00022475"/>
    </source>
</evidence>
<evidence type="ECO:0000256" key="6">
    <source>
        <dbReference type="ARBA" id="ARBA00022989"/>
    </source>
</evidence>
<dbReference type="Pfam" id="PF04290">
    <property type="entry name" value="DctQ"/>
    <property type="match status" value="1"/>
</dbReference>
<dbReference type="RefSeq" id="WP_013048721.1">
    <property type="nucleotide sequence ID" value="NC_014011.1"/>
</dbReference>
<dbReference type="PANTHER" id="PTHR35011">
    <property type="entry name" value="2,3-DIKETO-L-GULONATE TRAP TRANSPORTER SMALL PERMEASE PROTEIN YIAM"/>
    <property type="match status" value="1"/>
</dbReference>
<dbReference type="Proteomes" id="UP000002366">
    <property type="component" value="Chromosome"/>
</dbReference>
<feature type="transmembrane region" description="Helical" evidence="9">
    <location>
        <begin position="95"/>
        <end position="116"/>
    </location>
</feature>
<evidence type="ECO:0000256" key="8">
    <source>
        <dbReference type="ARBA" id="ARBA00038436"/>
    </source>
</evidence>